<sequence>MTSATALPLTIDIVSDSICPFCYIGWRKISAALASSPHLLSSTGSGDSNKPATFAPQIRFRPFQLDATLPKDAPLDKREHYFRKFGPRFAQMEPMMKQRGQEVGIDFVYDGPLRNTTPSHRLMEKAFQTHGSEGQRKLLDQIFPAYFEKSQDIGDPDTLAQLAFQAGLFDSASAAKAFVASDELADEVERGYAEARSKSISGVPHFTITAMRPDGDSSDSAYRPFLRSQVSGAQDPGTFLGIFESMAQKAAEKGLTGGDTAAVTSSVDGNGSSCAA</sequence>
<dbReference type="SUPFAM" id="SSF52833">
    <property type="entry name" value="Thioredoxin-like"/>
    <property type="match status" value="1"/>
</dbReference>
<evidence type="ECO:0000313" key="5">
    <source>
        <dbReference type="Proteomes" id="UP000077671"/>
    </source>
</evidence>
<dbReference type="Pfam" id="PF01323">
    <property type="entry name" value="DSBA"/>
    <property type="match status" value="1"/>
</dbReference>
<organism evidence="4 5">
    <name type="scientific">Tilletia caries</name>
    <name type="common">wheat bunt fungus</name>
    <dbReference type="NCBI Taxonomy" id="13290"/>
    <lineage>
        <taxon>Eukaryota</taxon>
        <taxon>Fungi</taxon>
        <taxon>Dikarya</taxon>
        <taxon>Basidiomycota</taxon>
        <taxon>Ustilaginomycotina</taxon>
        <taxon>Exobasidiomycetes</taxon>
        <taxon>Tilletiales</taxon>
        <taxon>Tilletiaceae</taxon>
        <taxon>Tilletia</taxon>
    </lineage>
</organism>
<dbReference type="EMBL" id="CAJHJG010003092">
    <property type="protein sequence ID" value="CAD6926295.1"/>
    <property type="molecule type" value="Genomic_DNA"/>
</dbReference>
<reference evidence="3" key="3">
    <citation type="submission" date="2020-10" db="EMBL/GenBank/DDBJ databases">
        <authorList>
            <person name="Sedaghatjoo S."/>
        </authorList>
    </citation>
    <scope>NUCLEOTIDE SEQUENCE</scope>
    <source>
        <strain evidence="3">AZH3</strain>
    </source>
</reference>
<gene>
    <name evidence="4" type="ORF">A4X03_0g5047</name>
    <name evidence="3" type="ORF">JKIAZH3_G466</name>
</gene>
<feature type="domain" description="DSBA-like thioredoxin" evidence="2">
    <location>
        <begin position="10"/>
        <end position="239"/>
    </location>
</feature>
<reference evidence="4" key="2">
    <citation type="journal article" date="2019" name="IMA Fungus">
        <title>Genome sequencing and comparison of five Tilletia species to identify candidate genes for the detection of regulated species infecting wheat.</title>
        <authorList>
            <person name="Nguyen H.D.T."/>
            <person name="Sultana T."/>
            <person name="Kesanakurti P."/>
            <person name="Hambleton S."/>
        </authorList>
    </citation>
    <scope>NUCLEOTIDE SEQUENCE</scope>
    <source>
        <strain evidence="4">DAOMC 238032</strain>
    </source>
</reference>
<name>A0A177VAY5_9BASI</name>
<dbReference type="CDD" id="cd03024">
    <property type="entry name" value="DsbA_FrnE"/>
    <property type="match status" value="1"/>
</dbReference>
<accession>A0A177VAY5</accession>
<protein>
    <recommendedName>
        <fullName evidence="2">DSBA-like thioredoxin domain-containing protein</fullName>
    </recommendedName>
</protein>
<evidence type="ECO:0000313" key="3">
    <source>
        <dbReference type="EMBL" id="CAD6926295.1"/>
    </source>
</evidence>
<dbReference type="PANTHER" id="PTHR13887:SF41">
    <property type="entry name" value="THIOREDOXIN SUPERFAMILY PROTEIN"/>
    <property type="match status" value="1"/>
</dbReference>
<proteinExistence type="predicted"/>
<dbReference type="PANTHER" id="PTHR13887">
    <property type="entry name" value="GLUTATHIONE S-TRANSFERASE KAPPA"/>
    <property type="match status" value="1"/>
</dbReference>
<feature type="compositionally biased region" description="Polar residues" evidence="1">
    <location>
        <begin position="262"/>
        <end position="276"/>
    </location>
</feature>
<dbReference type="GO" id="GO:0016491">
    <property type="term" value="F:oxidoreductase activity"/>
    <property type="evidence" value="ECO:0007669"/>
    <property type="project" value="InterPro"/>
</dbReference>
<feature type="region of interest" description="Disordered" evidence="1">
    <location>
        <begin position="254"/>
        <end position="276"/>
    </location>
</feature>
<evidence type="ECO:0000313" key="6">
    <source>
        <dbReference type="Proteomes" id="UP000836402"/>
    </source>
</evidence>
<dbReference type="Gene3D" id="3.40.30.10">
    <property type="entry name" value="Glutaredoxin"/>
    <property type="match status" value="1"/>
</dbReference>
<comment type="caution">
    <text evidence="4">The sequence shown here is derived from an EMBL/GenBank/DDBJ whole genome shotgun (WGS) entry which is preliminary data.</text>
</comment>
<dbReference type="InterPro" id="IPR036249">
    <property type="entry name" value="Thioredoxin-like_sf"/>
</dbReference>
<evidence type="ECO:0000256" key="1">
    <source>
        <dbReference type="SAM" id="MobiDB-lite"/>
    </source>
</evidence>
<dbReference type="AlphaFoldDB" id="A0A177VAY5"/>
<evidence type="ECO:0000259" key="2">
    <source>
        <dbReference type="Pfam" id="PF01323"/>
    </source>
</evidence>
<keyword evidence="6" id="KW-1185">Reference proteome</keyword>
<evidence type="ECO:0000313" key="4">
    <source>
        <dbReference type="EMBL" id="KAE8256797.1"/>
    </source>
</evidence>
<dbReference type="Proteomes" id="UP000836402">
    <property type="component" value="Unassembled WGS sequence"/>
</dbReference>
<dbReference type="Proteomes" id="UP000077671">
    <property type="component" value="Unassembled WGS sequence"/>
</dbReference>
<dbReference type="InterPro" id="IPR001853">
    <property type="entry name" value="DSBA-like_thioredoxin_dom"/>
</dbReference>
<reference evidence="4" key="1">
    <citation type="submission" date="2016-04" db="EMBL/GenBank/DDBJ databases">
        <authorList>
            <person name="Nguyen H.D."/>
            <person name="Kesanakurti P."/>
            <person name="Cullis J."/>
            <person name="Levesque C.A."/>
            <person name="Hambleton S."/>
        </authorList>
    </citation>
    <scope>NUCLEOTIDE SEQUENCE</scope>
    <source>
        <strain evidence="4">DAOMC 238032</strain>
    </source>
</reference>
<dbReference type="EMBL" id="LWDD02000753">
    <property type="protein sequence ID" value="KAE8256797.1"/>
    <property type="molecule type" value="Genomic_DNA"/>
</dbReference>